<dbReference type="RefSeq" id="WP_211353114.1">
    <property type="nucleotide sequence ID" value="NZ_CP144375.1"/>
</dbReference>
<evidence type="ECO:0000256" key="2">
    <source>
        <dbReference type="SAM" id="Phobius"/>
    </source>
</evidence>
<name>A0A3E0HLY2_9PSEU</name>
<evidence type="ECO:0000256" key="1">
    <source>
        <dbReference type="SAM" id="MobiDB-lite"/>
    </source>
</evidence>
<protein>
    <submittedName>
        <fullName evidence="4">Uncharacterized protein DUF1707</fullName>
    </submittedName>
</protein>
<dbReference type="InterPro" id="IPR012551">
    <property type="entry name" value="DUF1707_SHOCT-like"/>
</dbReference>
<accession>A0A3E0HLY2</accession>
<gene>
    <name evidence="4" type="ORF">BCF44_106391</name>
</gene>
<evidence type="ECO:0000313" key="4">
    <source>
        <dbReference type="EMBL" id="REH47226.1"/>
    </source>
</evidence>
<organism evidence="4 5">
    <name type="scientific">Kutzneria buriramensis</name>
    <dbReference type="NCBI Taxonomy" id="1045776"/>
    <lineage>
        <taxon>Bacteria</taxon>
        <taxon>Bacillati</taxon>
        <taxon>Actinomycetota</taxon>
        <taxon>Actinomycetes</taxon>
        <taxon>Pseudonocardiales</taxon>
        <taxon>Pseudonocardiaceae</taxon>
        <taxon>Kutzneria</taxon>
    </lineage>
</organism>
<dbReference type="PANTHER" id="PTHR40763:SF4">
    <property type="entry name" value="DUF1707 DOMAIN-CONTAINING PROTEIN"/>
    <property type="match status" value="1"/>
</dbReference>
<dbReference type="Pfam" id="PF08044">
    <property type="entry name" value="DUF1707"/>
    <property type="match status" value="1"/>
</dbReference>
<reference evidence="4 5" key="1">
    <citation type="submission" date="2018-08" db="EMBL/GenBank/DDBJ databases">
        <title>Genomic Encyclopedia of Archaeal and Bacterial Type Strains, Phase II (KMG-II): from individual species to whole genera.</title>
        <authorList>
            <person name="Goeker M."/>
        </authorList>
    </citation>
    <scope>NUCLEOTIDE SEQUENCE [LARGE SCALE GENOMIC DNA]</scope>
    <source>
        <strain evidence="4 5">DSM 45791</strain>
    </source>
</reference>
<dbReference type="AlphaFoldDB" id="A0A3E0HLY2"/>
<feature type="domain" description="DUF1707" evidence="3">
    <location>
        <begin position="5"/>
        <end position="57"/>
    </location>
</feature>
<feature type="region of interest" description="Disordered" evidence="1">
    <location>
        <begin position="51"/>
        <end position="73"/>
    </location>
</feature>
<evidence type="ECO:0000313" key="5">
    <source>
        <dbReference type="Proteomes" id="UP000256269"/>
    </source>
</evidence>
<keyword evidence="2" id="KW-1133">Transmembrane helix</keyword>
<dbReference type="PANTHER" id="PTHR40763">
    <property type="entry name" value="MEMBRANE PROTEIN-RELATED"/>
    <property type="match status" value="1"/>
</dbReference>
<keyword evidence="2" id="KW-0472">Membrane</keyword>
<feature type="transmembrane region" description="Helical" evidence="2">
    <location>
        <begin position="82"/>
        <end position="111"/>
    </location>
</feature>
<keyword evidence="2" id="KW-0812">Transmembrane</keyword>
<proteinExistence type="predicted"/>
<evidence type="ECO:0000259" key="3">
    <source>
        <dbReference type="Pfam" id="PF08044"/>
    </source>
</evidence>
<keyword evidence="5" id="KW-1185">Reference proteome</keyword>
<dbReference type="EMBL" id="QUNO01000006">
    <property type="protein sequence ID" value="REH47226.1"/>
    <property type="molecule type" value="Genomic_DNA"/>
</dbReference>
<sequence length="127" mass="14087">MTTQMRASDQDREQVVERLNAAVGLGLLTLPEAEERIATAYAAKYLDDLTPLTADLPGPEPDPTPPRRERGWRRGPGFGPRVLVVLAVLATVIVITHGFFFPLIPLAFLAFRFGPWHRGGWGRPARM</sequence>
<dbReference type="Proteomes" id="UP000256269">
    <property type="component" value="Unassembled WGS sequence"/>
</dbReference>
<comment type="caution">
    <text evidence="4">The sequence shown here is derived from an EMBL/GenBank/DDBJ whole genome shotgun (WGS) entry which is preliminary data.</text>
</comment>